<proteinExistence type="predicted"/>
<reference evidence="6 7" key="1">
    <citation type="journal article" date="2024" name="Nat. Commun.">
        <title>Phylogenomics reveals the evolutionary origins of lichenization in chlorophyte algae.</title>
        <authorList>
            <person name="Puginier C."/>
            <person name="Libourel C."/>
            <person name="Otte J."/>
            <person name="Skaloud P."/>
            <person name="Haon M."/>
            <person name="Grisel S."/>
            <person name="Petersen M."/>
            <person name="Berrin J.G."/>
            <person name="Delaux P.M."/>
            <person name="Dal Grande F."/>
            <person name="Keller J."/>
        </authorList>
    </citation>
    <scope>NUCLEOTIDE SEQUENCE [LARGE SCALE GENOMIC DNA]</scope>
    <source>
        <strain evidence="6 7">SAG 245.80</strain>
    </source>
</reference>
<dbReference type="PANTHER" id="PTHR24012">
    <property type="entry name" value="RNA BINDING PROTEIN"/>
    <property type="match status" value="1"/>
</dbReference>
<dbReference type="InterPro" id="IPR000504">
    <property type="entry name" value="RRM_dom"/>
</dbReference>
<dbReference type="SUPFAM" id="SSF54928">
    <property type="entry name" value="RNA-binding domain, RBD"/>
    <property type="match status" value="2"/>
</dbReference>
<keyword evidence="2 3" id="KW-0694">RNA-binding</keyword>
<organism evidence="6 7">
    <name type="scientific">Elliptochloris bilobata</name>
    <dbReference type="NCBI Taxonomy" id="381761"/>
    <lineage>
        <taxon>Eukaryota</taxon>
        <taxon>Viridiplantae</taxon>
        <taxon>Chlorophyta</taxon>
        <taxon>core chlorophytes</taxon>
        <taxon>Trebouxiophyceae</taxon>
        <taxon>Trebouxiophyceae incertae sedis</taxon>
        <taxon>Elliptochloris clade</taxon>
        <taxon>Elliptochloris</taxon>
    </lineage>
</organism>
<dbReference type="SMART" id="SM00360">
    <property type="entry name" value="RRM"/>
    <property type="match status" value="3"/>
</dbReference>
<feature type="domain" description="RRM" evidence="5">
    <location>
        <begin position="10"/>
        <end position="86"/>
    </location>
</feature>
<dbReference type="PROSITE" id="PS50102">
    <property type="entry name" value="RRM"/>
    <property type="match status" value="3"/>
</dbReference>
<accession>A0AAW1RQN6</accession>
<evidence type="ECO:0000313" key="6">
    <source>
        <dbReference type="EMBL" id="KAK9836159.1"/>
    </source>
</evidence>
<feature type="domain" description="RRM" evidence="5">
    <location>
        <begin position="270"/>
        <end position="348"/>
    </location>
</feature>
<dbReference type="Proteomes" id="UP001445335">
    <property type="component" value="Unassembled WGS sequence"/>
</dbReference>
<evidence type="ECO:0000256" key="3">
    <source>
        <dbReference type="PROSITE-ProRule" id="PRU00176"/>
    </source>
</evidence>
<comment type="caution">
    <text evidence="6">The sequence shown here is derived from an EMBL/GenBank/DDBJ whole genome shotgun (WGS) entry which is preliminary data.</text>
</comment>
<evidence type="ECO:0000259" key="5">
    <source>
        <dbReference type="PROSITE" id="PS50102"/>
    </source>
</evidence>
<feature type="compositionally biased region" description="Pro residues" evidence="4">
    <location>
        <begin position="354"/>
        <end position="367"/>
    </location>
</feature>
<dbReference type="InterPro" id="IPR035979">
    <property type="entry name" value="RBD_domain_sf"/>
</dbReference>
<dbReference type="GO" id="GO:0003723">
    <property type="term" value="F:RNA binding"/>
    <property type="evidence" value="ECO:0007669"/>
    <property type="project" value="UniProtKB-UniRule"/>
</dbReference>
<name>A0AAW1RQN6_9CHLO</name>
<keyword evidence="7" id="KW-1185">Reference proteome</keyword>
<evidence type="ECO:0000256" key="2">
    <source>
        <dbReference type="ARBA" id="ARBA00022884"/>
    </source>
</evidence>
<evidence type="ECO:0000256" key="1">
    <source>
        <dbReference type="ARBA" id="ARBA00022737"/>
    </source>
</evidence>
<dbReference type="EMBL" id="JALJOU010000026">
    <property type="protein sequence ID" value="KAK9836159.1"/>
    <property type="molecule type" value="Genomic_DNA"/>
</dbReference>
<sequence length="367" mass="38374">MAAGEGLAHSNLFVKSQLLSQPDFDEAALTTIFSPYGHIDSCRLVIKPKHSIAFVRFSSINEAEAALSLNNTQVNGFSLEVKLADADAGPPAVGFGQTASDNLYVRGLDTGWTEADLSRLFSTYGNVKEVRLLQGDETRGVGGLVRMGTVEEAGRAVEALGKPHAGGGAMVVRYADSPEEKLRKLAKKAERARYAPFMAGGSPHAGLPIGFAEFDAAGMQDTGAMHAMQGRAGYADARMGQGMAAGGYAIAGGYALPARGATQLPPGGPGSCHVGNMPPDADKLYLYERFAPHGAIVSVKVLRDEQDRCKGGFVNFANRVSAQSAIASLHSTPSGVPGESLAVSLQARRQHRPSPQPAPTPPPGPLP</sequence>
<evidence type="ECO:0000313" key="7">
    <source>
        <dbReference type="Proteomes" id="UP001445335"/>
    </source>
</evidence>
<keyword evidence="1" id="KW-0677">Repeat</keyword>
<protein>
    <recommendedName>
        <fullName evidence="5">RRM domain-containing protein</fullName>
    </recommendedName>
</protein>
<dbReference type="Gene3D" id="3.30.70.330">
    <property type="match status" value="3"/>
</dbReference>
<dbReference type="AlphaFoldDB" id="A0AAW1RQN6"/>
<dbReference type="CDD" id="cd00590">
    <property type="entry name" value="RRM_SF"/>
    <property type="match status" value="2"/>
</dbReference>
<evidence type="ECO:0000256" key="4">
    <source>
        <dbReference type="SAM" id="MobiDB-lite"/>
    </source>
</evidence>
<gene>
    <name evidence="6" type="ORF">WJX81_005649</name>
</gene>
<feature type="domain" description="RRM" evidence="5">
    <location>
        <begin position="101"/>
        <end position="177"/>
    </location>
</feature>
<dbReference type="Pfam" id="PF00076">
    <property type="entry name" value="RRM_1"/>
    <property type="match status" value="3"/>
</dbReference>
<feature type="region of interest" description="Disordered" evidence="4">
    <location>
        <begin position="331"/>
        <end position="367"/>
    </location>
</feature>
<dbReference type="InterPro" id="IPR012677">
    <property type="entry name" value="Nucleotide-bd_a/b_plait_sf"/>
</dbReference>